<dbReference type="EMBL" id="PNYA01000040">
    <property type="protein sequence ID" value="PMS14786.1"/>
    <property type="molecule type" value="Genomic_DNA"/>
</dbReference>
<dbReference type="PANTHER" id="PTHR35841:SF1">
    <property type="entry name" value="PHOSPHONATES-BINDING PERIPLASMIC PROTEIN"/>
    <property type="match status" value="1"/>
</dbReference>
<evidence type="ECO:0000313" key="2">
    <source>
        <dbReference type="Proteomes" id="UP000235616"/>
    </source>
</evidence>
<comment type="caution">
    <text evidence="1">The sequence shown here is derived from an EMBL/GenBank/DDBJ whole genome shotgun (WGS) entry which is preliminary data.</text>
</comment>
<dbReference type="AlphaFoldDB" id="A0A2N7VCA8"/>
<reference evidence="1 2" key="1">
    <citation type="submission" date="2018-01" db="EMBL/GenBank/DDBJ databases">
        <title>Whole genome analyses suggest that Burkholderia sensu lato contains two further novel genera in the rhizoxinica-symbiotica group Mycetohabitans gen. nov., and Trinickia gen. nov.: implications for the evolution of diazotrophy and nodulation in the Burkholderiaceae.</title>
        <authorList>
            <person name="Estrada-de los Santos P."/>
            <person name="Palmer M."/>
            <person name="Chavez-Ramirez B."/>
            <person name="Beukes C."/>
            <person name="Steenkamp E.T."/>
            <person name="Hirsch A.M."/>
            <person name="Manyaka P."/>
            <person name="Maluk M."/>
            <person name="Lafos M."/>
            <person name="Crook M."/>
            <person name="Gross E."/>
            <person name="Simon M.F."/>
            <person name="Bueno dos Reis Junior F."/>
            <person name="Poole P.S."/>
            <person name="Venter S.N."/>
            <person name="James E.K."/>
        </authorList>
    </citation>
    <scope>NUCLEOTIDE SEQUENCE [LARGE SCALE GENOMIC DNA]</scope>
    <source>
        <strain evidence="1 2">GIMN1.004</strain>
    </source>
</reference>
<organism evidence="1 2">
    <name type="scientific">Trinickia dabaoshanensis</name>
    <dbReference type="NCBI Taxonomy" id="564714"/>
    <lineage>
        <taxon>Bacteria</taxon>
        <taxon>Pseudomonadati</taxon>
        <taxon>Pseudomonadota</taxon>
        <taxon>Betaproteobacteria</taxon>
        <taxon>Burkholderiales</taxon>
        <taxon>Burkholderiaceae</taxon>
        <taxon>Trinickia</taxon>
    </lineage>
</organism>
<keyword evidence="2" id="KW-1185">Reference proteome</keyword>
<evidence type="ECO:0000313" key="1">
    <source>
        <dbReference type="EMBL" id="PMS14786.1"/>
    </source>
</evidence>
<dbReference type="Gene3D" id="3.40.190.10">
    <property type="entry name" value="Periplasmic binding protein-like II"/>
    <property type="match status" value="2"/>
</dbReference>
<sequence>MDRWIAALPMYNVTQQHERLWRALLTDALAAFSRAGGPRNVSLPNAPYGELAQLWRRRDVLLTQTCGFPYRVLGLHEAVHLVATPVFDVEGCDGPRYRSVLVVSTAAWERGAKALTSCFGLRAACNGADSHSGMNALRHAVAEYARDGRFFSSVLWTGSHSESLKAVSDARADIAAIDCITLALLRDARPDLLDDIRVIGMSASAPGLPLIASRALGKNHLEPLRDALSHAVEGDPDRARALRLRGFVALSTEDYADIERMANEAIALGYPTLR</sequence>
<proteinExistence type="predicted"/>
<name>A0A2N7VCA8_9BURK</name>
<protein>
    <submittedName>
        <fullName evidence="1">Phosphate ABC transporter substrate-binding protein</fullName>
    </submittedName>
</protein>
<gene>
    <name evidence="1" type="ORF">C0Z18_30010</name>
</gene>
<accession>A0A2N7VCA8</accession>
<dbReference type="SUPFAM" id="SSF53850">
    <property type="entry name" value="Periplasmic binding protein-like II"/>
    <property type="match status" value="1"/>
</dbReference>
<dbReference type="Proteomes" id="UP000235616">
    <property type="component" value="Unassembled WGS sequence"/>
</dbReference>
<dbReference type="PANTHER" id="PTHR35841">
    <property type="entry name" value="PHOSPHONATES-BINDING PERIPLASMIC PROTEIN"/>
    <property type="match status" value="1"/>
</dbReference>
<dbReference type="RefSeq" id="WP_102649137.1">
    <property type="nucleotide sequence ID" value="NZ_PNYA01000040.1"/>
</dbReference>
<dbReference type="OrthoDB" id="5599602at2"/>
<dbReference type="Pfam" id="PF12974">
    <property type="entry name" value="Phosphonate-bd"/>
    <property type="match status" value="1"/>
</dbReference>